<dbReference type="EMBL" id="JABBWM010000082">
    <property type="protein sequence ID" value="KAG2093909.1"/>
    <property type="molecule type" value="Genomic_DNA"/>
</dbReference>
<evidence type="ECO:0000313" key="2">
    <source>
        <dbReference type="Proteomes" id="UP000823399"/>
    </source>
</evidence>
<proteinExistence type="predicted"/>
<dbReference type="Proteomes" id="UP000823399">
    <property type="component" value="Unassembled WGS sequence"/>
</dbReference>
<sequence>DGWMIGPDRQLLFWVPPGLREPFYTPRTALVLPKGNVELDLSRMAHGERWSDCRSR</sequence>
<gene>
    <name evidence="1" type="ORF">F5147DRAFT_585230</name>
</gene>
<dbReference type="AlphaFoldDB" id="A0A9P7EVQ6"/>
<evidence type="ECO:0000313" key="1">
    <source>
        <dbReference type="EMBL" id="KAG2093909.1"/>
    </source>
</evidence>
<dbReference type="GeneID" id="64694108"/>
<organism evidence="1 2">
    <name type="scientific">Suillus discolor</name>
    <dbReference type="NCBI Taxonomy" id="1912936"/>
    <lineage>
        <taxon>Eukaryota</taxon>
        <taxon>Fungi</taxon>
        <taxon>Dikarya</taxon>
        <taxon>Basidiomycota</taxon>
        <taxon>Agaricomycotina</taxon>
        <taxon>Agaricomycetes</taxon>
        <taxon>Agaricomycetidae</taxon>
        <taxon>Boletales</taxon>
        <taxon>Suillineae</taxon>
        <taxon>Suillaceae</taxon>
        <taxon>Suillus</taxon>
    </lineage>
</organism>
<protein>
    <submittedName>
        <fullName evidence="1">Uncharacterized protein</fullName>
    </submittedName>
</protein>
<accession>A0A9P7EVQ6</accession>
<keyword evidence="2" id="KW-1185">Reference proteome</keyword>
<comment type="caution">
    <text evidence="1">The sequence shown here is derived from an EMBL/GenBank/DDBJ whole genome shotgun (WGS) entry which is preliminary data.</text>
</comment>
<feature type="non-terminal residue" evidence="1">
    <location>
        <position position="1"/>
    </location>
</feature>
<reference evidence="1" key="1">
    <citation type="journal article" date="2020" name="New Phytol.">
        <title>Comparative genomics reveals dynamic genome evolution in host specialist ectomycorrhizal fungi.</title>
        <authorList>
            <person name="Lofgren L.A."/>
            <person name="Nguyen N.H."/>
            <person name="Vilgalys R."/>
            <person name="Ruytinx J."/>
            <person name="Liao H.L."/>
            <person name="Branco S."/>
            <person name="Kuo A."/>
            <person name="LaButti K."/>
            <person name="Lipzen A."/>
            <person name="Andreopoulos W."/>
            <person name="Pangilinan J."/>
            <person name="Riley R."/>
            <person name="Hundley H."/>
            <person name="Na H."/>
            <person name="Barry K."/>
            <person name="Grigoriev I.V."/>
            <person name="Stajich J.E."/>
            <person name="Kennedy P.G."/>
        </authorList>
    </citation>
    <scope>NUCLEOTIDE SEQUENCE</scope>
    <source>
        <strain evidence="1">FC423</strain>
    </source>
</reference>
<name>A0A9P7EVQ6_9AGAM</name>
<dbReference type="RefSeq" id="XP_041287354.1">
    <property type="nucleotide sequence ID" value="XM_041431849.1"/>
</dbReference>